<keyword evidence="4 6" id="KW-1133">Transmembrane helix</keyword>
<comment type="caution">
    <text evidence="8">The sequence shown here is derived from an EMBL/GenBank/DDBJ whole genome shotgun (WGS) entry which is preliminary data.</text>
</comment>
<evidence type="ECO:0000313" key="8">
    <source>
        <dbReference type="EMBL" id="NQX30653.1"/>
    </source>
</evidence>
<dbReference type="SUPFAM" id="SSF103481">
    <property type="entry name" value="Multidrug resistance efflux transporter EmrE"/>
    <property type="match status" value="2"/>
</dbReference>
<dbReference type="PANTHER" id="PTHR32322:SF2">
    <property type="entry name" value="EAMA DOMAIN-CONTAINING PROTEIN"/>
    <property type="match status" value="1"/>
</dbReference>
<dbReference type="InterPro" id="IPR000620">
    <property type="entry name" value="EamA_dom"/>
</dbReference>
<gene>
    <name evidence="8" type="ORF">HQN85_02890</name>
</gene>
<feature type="transmembrane region" description="Helical" evidence="6">
    <location>
        <begin position="95"/>
        <end position="116"/>
    </location>
</feature>
<protein>
    <submittedName>
        <fullName evidence="8">EamA family transporter</fullName>
    </submittedName>
</protein>
<dbReference type="RefSeq" id="WP_173268839.1">
    <property type="nucleotide sequence ID" value="NZ_JABMKV010000001.1"/>
</dbReference>
<evidence type="ECO:0000256" key="4">
    <source>
        <dbReference type="ARBA" id="ARBA00022989"/>
    </source>
</evidence>
<comment type="similarity">
    <text evidence="2">Belongs to the EamA transporter family.</text>
</comment>
<dbReference type="Pfam" id="PF00892">
    <property type="entry name" value="EamA"/>
    <property type="match status" value="2"/>
</dbReference>
<evidence type="ECO:0000256" key="1">
    <source>
        <dbReference type="ARBA" id="ARBA00004141"/>
    </source>
</evidence>
<feature type="domain" description="EamA" evidence="7">
    <location>
        <begin position="153"/>
        <end position="285"/>
    </location>
</feature>
<feature type="transmembrane region" description="Helical" evidence="6">
    <location>
        <begin position="216"/>
        <end position="238"/>
    </location>
</feature>
<keyword evidence="9" id="KW-1185">Reference proteome</keyword>
<dbReference type="Proteomes" id="UP000762110">
    <property type="component" value="Unassembled WGS sequence"/>
</dbReference>
<name>A0ABX2DB37_9SPHI</name>
<dbReference type="InterPro" id="IPR037185">
    <property type="entry name" value="EmrE-like"/>
</dbReference>
<dbReference type="EMBL" id="JABMKV010000001">
    <property type="protein sequence ID" value="NQX30653.1"/>
    <property type="molecule type" value="Genomic_DNA"/>
</dbReference>
<proteinExistence type="inferred from homology"/>
<feature type="transmembrane region" description="Helical" evidence="6">
    <location>
        <begin position="185"/>
        <end position="204"/>
    </location>
</feature>
<feature type="transmembrane region" description="Helical" evidence="6">
    <location>
        <begin position="153"/>
        <end position="173"/>
    </location>
</feature>
<feature type="transmembrane region" description="Helical" evidence="6">
    <location>
        <begin position="245"/>
        <end position="262"/>
    </location>
</feature>
<feature type="domain" description="EamA" evidence="7">
    <location>
        <begin position="7"/>
        <end position="137"/>
    </location>
</feature>
<sequence>MIKKQYSWLFAGLTFAIFWASASTATKIGLTVAQPLLIAVTRFGIAAIIMLFVSHILQKNRLPKGREWLQISIYGILNISIYLGLYVVAMQKVTAGIGALAVAINPVLISFFSVIFLNKKLTLTLILGLIICTIGVVSAAWPLLENASVTYEGLLILLVSMLSYALAAIYFSAKKWNELSLLTINGWQTFIGGLLLLPFVIFLYNSQLNHFNLKFWSSVTWLAIPVSIIAVQLWLWLLKTNAVKAGLWLFLCPLFGFIIAAILANEVISLYTLIGVVLVFGGLLIAKKAN</sequence>
<feature type="transmembrane region" description="Helical" evidence="6">
    <location>
        <begin position="69"/>
        <end position="89"/>
    </location>
</feature>
<feature type="transmembrane region" description="Helical" evidence="6">
    <location>
        <begin position="268"/>
        <end position="286"/>
    </location>
</feature>
<evidence type="ECO:0000313" key="9">
    <source>
        <dbReference type="Proteomes" id="UP000762110"/>
    </source>
</evidence>
<evidence type="ECO:0000259" key="7">
    <source>
        <dbReference type="Pfam" id="PF00892"/>
    </source>
</evidence>
<accession>A0ABX2DB37</accession>
<evidence type="ECO:0000256" key="3">
    <source>
        <dbReference type="ARBA" id="ARBA00022692"/>
    </source>
</evidence>
<feature type="transmembrane region" description="Helical" evidence="6">
    <location>
        <begin position="123"/>
        <end position="141"/>
    </location>
</feature>
<feature type="transmembrane region" description="Helical" evidence="6">
    <location>
        <begin position="35"/>
        <end position="57"/>
    </location>
</feature>
<evidence type="ECO:0000256" key="2">
    <source>
        <dbReference type="ARBA" id="ARBA00007362"/>
    </source>
</evidence>
<evidence type="ECO:0000256" key="6">
    <source>
        <dbReference type="SAM" id="Phobius"/>
    </source>
</evidence>
<reference evidence="8 9" key="1">
    <citation type="submission" date="2020-05" db="EMBL/GenBank/DDBJ databases">
        <title>Description of Pedobacter foliorum sp. nov.</title>
        <authorList>
            <person name="Qi S."/>
            <person name="Carlier A."/>
            <person name="Cnockaert M."/>
            <person name="Vandamme P."/>
        </authorList>
    </citation>
    <scope>NUCLEOTIDE SEQUENCE [LARGE SCALE GENOMIC DNA]</scope>
    <source>
        <strain evidence="8 9">LMG 31300</strain>
    </source>
</reference>
<dbReference type="PANTHER" id="PTHR32322">
    <property type="entry name" value="INNER MEMBRANE TRANSPORTER"/>
    <property type="match status" value="1"/>
</dbReference>
<organism evidence="8 9">
    <name type="scientific">Pedobacter boryungensis</name>
    <dbReference type="NCBI Taxonomy" id="869962"/>
    <lineage>
        <taxon>Bacteria</taxon>
        <taxon>Pseudomonadati</taxon>
        <taxon>Bacteroidota</taxon>
        <taxon>Sphingobacteriia</taxon>
        <taxon>Sphingobacteriales</taxon>
        <taxon>Sphingobacteriaceae</taxon>
        <taxon>Pedobacter</taxon>
    </lineage>
</organism>
<keyword evidence="3 6" id="KW-0812">Transmembrane</keyword>
<evidence type="ECO:0000256" key="5">
    <source>
        <dbReference type="ARBA" id="ARBA00023136"/>
    </source>
</evidence>
<keyword evidence="5 6" id="KW-0472">Membrane</keyword>
<dbReference type="InterPro" id="IPR050638">
    <property type="entry name" value="AA-Vitamin_Transporters"/>
</dbReference>
<comment type="subcellular location">
    <subcellularLocation>
        <location evidence="1">Membrane</location>
        <topology evidence="1">Multi-pass membrane protein</topology>
    </subcellularLocation>
</comment>